<feature type="signal peptide" evidence="4">
    <location>
        <begin position="1"/>
        <end position="23"/>
    </location>
</feature>
<comment type="catalytic activity">
    <reaction evidence="2">
        <text>2 GTP = 3',3'-c-di-GMP + 2 diphosphate</text>
        <dbReference type="Rhea" id="RHEA:24898"/>
        <dbReference type="ChEBI" id="CHEBI:33019"/>
        <dbReference type="ChEBI" id="CHEBI:37565"/>
        <dbReference type="ChEBI" id="CHEBI:58805"/>
        <dbReference type="EC" id="2.7.7.65"/>
    </reaction>
</comment>
<dbReference type="InterPro" id="IPR000160">
    <property type="entry name" value="GGDEF_dom"/>
</dbReference>
<dbReference type="CDD" id="cd01949">
    <property type="entry name" value="GGDEF"/>
    <property type="match status" value="1"/>
</dbReference>
<dbReference type="Pfam" id="PF00990">
    <property type="entry name" value="GGDEF"/>
    <property type="match status" value="1"/>
</dbReference>
<dbReference type="InterPro" id="IPR050469">
    <property type="entry name" value="Diguanylate_Cyclase"/>
</dbReference>
<keyword evidence="4" id="KW-0732">Signal</keyword>
<evidence type="ECO:0000256" key="4">
    <source>
        <dbReference type="SAM" id="SignalP"/>
    </source>
</evidence>
<dbReference type="InterPro" id="IPR001638">
    <property type="entry name" value="Solute-binding_3/MltF_N"/>
</dbReference>
<feature type="transmembrane region" description="Helical" evidence="3">
    <location>
        <begin position="289"/>
        <end position="309"/>
    </location>
</feature>
<dbReference type="EMBL" id="JALJYF010000002">
    <property type="protein sequence ID" value="MCP1727815.1"/>
    <property type="molecule type" value="Genomic_DNA"/>
</dbReference>
<dbReference type="RefSeq" id="WP_253448646.1">
    <property type="nucleotide sequence ID" value="NZ_JALJYF010000002.1"/>
</dbReference>
<evidence type="ECO:0000256" key="2">
    <source>
        <dbReference type="ARBA" id="ARBA00034247"/>
    </source>
</evidence>
<sequence length="495" mass="55166">MHADLSITRIGMVLLLALPGAGAAADIGSSEAVSLLDRPMWVLEVSQQAYLMEREPLTFCVDPDWLPFEAIDEAGRYVGMGADFLALMEQRGALELELLITDSWSETLQRARDGDCDFLPLAMATPGREQYLTFSEPYLETPSVLATRSDGPYVRDIAAVTHQPLGIMKDFSFVEIYRQRYPDINLVEVDSYEQGIEGVIEGRLFGLLGNMASIRYAIRESGNGQVKINGRLEGDSRLSVAVRQDKPELLAIFQTLVASISAAERQVIINHWYGQTSGVAAADTQRLSMMWALLVLVSLSIVLLLYWGYRLRLLNRGLEATNQRLTHLNRTDALTGLFNRLHFDDCLAQAMTRAKRNNTRLSVAMIDLDHFKRLNDQYGHAFGDHCLKALSRIMKHMLQRGTEVVARYGGEEFVVLSEGSDAEAFVAQLAHFRREVAASRMCFGGNEAGLSVSIGVYTAIPRLNESAMRFLLKADVALYEAKAEGRNRLVDHSPR</sequence>
<accession>A0ABT1G938</accession>
<dbReference type="EC" id="2.7.7.65" evidence="1"/>
<dbReference type="InterPro" id="IPR043128">
    <property type="entry name" value="Rev_trsase/Diguanyl_cyclase"/>
</dbReference>
<dbReference type="NCBIfam" id="TIGR00254">
    <property type="entry name" value="GGDEF"/>
    <property type="match status" value="1"/>
</dbReference>
<dbReference type="Pfam" id="PF00497">
    <property type="entry name" value="SBP_bac_3"/>
    <property type="match status" value="1"/>
</dbReference>
<dbReference type="SUPFAM" id="SSF55073">
    <property type="entry name" value="Nucleotide cyclase"/>
    <property type="match status" value="1"/>
</dbReference>
<evidence type="ECO:0000313" key="6">
    <source>
        <dbReference type="EMBL" id="MCP1727815.1"/>
    </source>
</evidence>
<keyword evidence="3" id="KW-0472">Membrane</keyword>
<gene>
    <name evidence="6" type="ORF">J2T60_001815</name>
</gene>
<dbReference type="SMART" id="SM00062">
    <property type="entry name" value="PBPb"/>
    <property type="match status" value="1"/>
</dbReference>
<keyword evidence="3" id="KW-0812">Transmembrane</keyword>
<proteinExistence type="predicted"/>
<feature type="domain" description="GGDEF" evidence="5">
    <location>
        <begin position="359"/>
        <end position="494"/>
    </location>
</feature>
<evidence type="ECO:0000259" key="5">
    <source>
        <dbReference type="PROSITE" id="PS50887"/>
    </source>
</evidence>
<dbReference type="Gene3D" id="3.40.190.10">
    <property type="entry name" value="Periplasmic binding protein-like II"/>
    <property type="match status" value="2"/>
</dbReference>
<dbReference type="CDD" id="cd13708">
    <property type="entry name" value="PBP2_BvgS_like_1"/>
    <property type="match status" value="1"/>
</dbReference>
<organism evidence="6 7">
    <name type="scientific">Natronospira proteinivora</name>
    <dbReference type="NCBI Taxonomy" id="1807133"/>
    <lineage>
        <taxon>Bacteria</taxon>
        <taxon>Pseudomonadati</taxon>
        <taxon>Pseudomonadota</taxon>
        <taxon>Gammaproteobacteria</taxon>
        <taxon>Natronospirales</taxon>
        <taxon>Natronospiraceae</taxon>
        <taxon>Natronospira</taxon>
    </lineage>
</organism>
<evidence type="ECO:0000256" key="3">
    <source>
        <dbReference type="SAM" id="Phobius"/>
    </source>
</evidence>
<protein>
    <recommendedName>
        <fullName evidence="1">diguanylate cyclase</fullName>
        <ecNumber evidence="1">2.7.7.65</ecNumber>
    </recommendedName>
</protein>
<dbReference type="SUPFAM" id="SSF53850">
    <property type="entry name" value="Periplasmic binding protein-like II"/>
    <property type="match status" value="1"/>
</dbReference>
<keyword evidence="7" id="KW-1185">Reference proteome</keyword>
<dbReference type="PANTHER" id="PTHR45138">
    <property type="entry name" value="REGULATORY COMPONENTS OF SENSORY TRANSDUCTION SYSTEM"/>
    <property type="match status" value="1"/>
</dbReference>
<evidence type="ECO:0000313" key="7">
    <source>
        <dbReference type="Proteomes" id="UP001523550"/>
    </source>
</evidence>
<dbReference type="PROSITE" id="PS50887">
    <property type="entry name" value="GGDEF"/>
    <property type="match status" value="1"/>
</dbReference>
<keyword evidence="3" id="KW-1133">Transmembrane helix</keyword>
<name>A0ABT1G938_9GAMM</name>
<feature type="chain" id="PRO_5046349361" description="diguanylate cyclase" evidence="4">
    <location>
        <begin position="24"/>
        <end position="495"/>
    </location>
</feature>
<dbReference type="PANTHER" id="PTHR45138:SF9">
    <property type="entry name" value="DIGUANYLATE CYCLASE DGCM-RELATED"/>
    <property type="match status" value="1"/>
</dbReference>
<dbReference type="Proteomes" id="UP001523550">
    <property type="component" value="Unassembled WGS sequence"/>
</dbReference>
<reference evidence="6 7" key="1">
    <citation type="submission" date="2022-03" db="EMBL/GenBank/DDBJ databases">
        <title>Genomic Encyclopedia of Type Strains, Phase III (KMG-III): the genomes of soil and plant-associated and newly described type strains.</title>
        <authorList>
            <person name="Whitman W."/>
        </authorList>
    </citation>
    <scope>NUCLEOTIDE SEQUENCE [LARGE SCALE GENOMIC DNA]</scope>
    <source>
        <strain evidence="6 7">BSker1</strain>
    </source>
</reference>
<dbReference type="SMART" id="SM00267">
    <property type="entry name" value="GGDEF"/>
    <property type="match status" value="1"/>
</dbReference>
<dbReference type="InterPro" id="IPR029787">
    <property type="entry name" value="Nucleotide_cyclase"/>
</dbReference>
<comment type="caution">
    <text evidence="6">The sequence shown here is derived from an EMBL/GenBank/DDBJ whole genome shotgun (WGS) entry which is preliminary data.</text>
</comment>
<dbReference type="Gene3D" id="3.30.70.270">
    <property type="match status" value="1"/>
</dbReference>
<evidence type="ECO:0000256" key="1">
    <source>
        <dbReference type="ARBA" id="ARBA00012528"/>
    </source>
</evidence>